<proteinExistence type="inferred from homology"/>
<dbReference type="InterPro" id="IPR000847">
    <property type="entry name" value="LysR_HTH_N"/>
</dbReference>
<keyword evidence="3" id="KW-0238">DNA-binding</keyword>
<dbReference type="SUPFAM" id="SSF46785">
    <property type="entry name" value="Winged helix' DNA-binding domain"/>
    <property type="match status" value="1"/>
</dbReference>
<protein>
    <submittedName>
        <fullName evidence="6 7">Transcriptional regulator</fullName>
    </submittedName>
</protein>
<dbReference type="FunFam" id="1.10.10.10:FF:000001">
    <property type="entry name" value="LysR family transcriptional regulator"/>
    <property type="match status" value="1"/>
</dbReference>
<dbReference type="Gene3D" id="1.10.10.10">
    <property type="entry name" value="Winged helix-like DNA-binding domain superfamily/Winged helix DNA-binding domain"/>
    <property type="match status" value="1"/>
</dbReference>
<dbReference type="EMBL" id="DF952378">
    <property type="protein sequence ID" value="GAN44492.1"/>
    <property type="molecule type" value="Genomic_DNA"/>
</dbReference>
<keyword evidence="8" id="KW-1185">Reference proteome</keyword>
<dbReference type="Gene3D" id="3.40.190.290">
    <property type="match status" value="1"/>
</dbReference>
<dbReference type="GO" id="GO:0003700">
    <property type="term" value="F:DNA-binding transcription factor activity"/>
    <property type="evidence" value="ECO:0007669"/>
    <property type="project" value="InterPro"/>
</dbReference>
<dbReference type="InterPro" id="IPR058163">
    <property type="entry name" value="LysR-type_TF_proteobact-type"/>
</dbReference>
<dbReference type="PANTHER" id="PTHR30537">
    <property type="entry name" value="HTH-TYPE TRANSCRIPTIONAL REGULATOR"/>
    <property type="match status" value="1"/>
</dbReference>
<comment type="similarity">
    <text evidence="1">Belongs to the LysR transcriptional regulatory family.</text>
</comment>
<dbReference type="HOGENOM" id="CLU_039613_16_3_6"/>
<gene>
    <name evidence="6" type="ORF">MBSD_1027</name>
    <name evidence="7" type="ORF">MBSD_n1093</name>
</gene>
<organism evidence="7">
    <name type="scientific">Mizugakiibacter sediminis</name>
    <dbReference type="NCBI Taxonomy" id="1475481"/>
    <lineage>
        <taxon>Bacteria</taxon>
        <taxon>Pseudomonadati</taxon>
        <taxon>Pseudomonadota</taxon>
        <taxon>Gammaproteobacteria</taxon>
        <taxon>Lysobacterales</taxon>
        <taxon>Rhodanobacteraceae</taxon>
        <taxon>Mizugakiibacter</taxon>
    </lineage>
</organism>
<dbReference type="CDD" id="cd08472">
    <property type="entry name" value="PBP2_CrgA_like_3"/>
    <property type="match status" value="1"/>
</dbReference>
<dbReference type="SUPFAM" id="SSF53850">
    <property type="entry name" value="Periplasmic binding protein-like II"/>
    <property type="match status" value="1"/>
</dbReference>
<dbReference type="STRING" id="1475481.GCA_000953855_01113"/>
<evidence type="ECO:0000313" key="8">
    <source>
        <dbReference type="Proteomes" id="UP000253740"/>
    </source>
</evidence>
<dbReference type="GO" id="GO:0043565">
    <property type="term" value="F:sequence-specific DNA binding"/>
    <property type="evidence" value="ECO:0007669"/>
    <property type="project" value="TreeGrafter"/>
</dbReference>
<dbReference type="PANTHER" id="PTHR30537:SF72">
    <property type="entry name" value="LYSR FAMILY TRANSCRIPTIONAL REGULATOR"/>
    <property type="match status" value="1"/>
</dbReference>
<dbReference type="PROSITE" id="PS50931">
    <property type="entry name" value="HTH_LYSR"/>
    <property type="match status" value="1"/>
</dbReference>
<keyword evidence="4" id="KW-0804">Transcription</keyword>
<name>A0A0K8QMZ5_9GAMM</name>
<dbReference type="EMBL" id="DF970177">
    <property type="protein sequence ID" value="GAP65802.1"/>
    <property type="molecule type" value="Genomic_DNA"/>
</dbReference>
<evidence type="ECO:0000259" key="5">
    <source>
        <dbReference type="PROSITE" id="PS50931"/>
    </source>
</evidence>
<evidence type="ECO:0000313" key="7">
    <source>
        <dbReference type="EMBL" id="GAP65802.1"/>
    </source>
</evidence>
<evidence type="ECO:0000256" key="1">
    <source>
        <dbReference type="ARBA" id="ARBA00009437"/>
    </source>
</evidence>
<reference evidence="6" key="1">
    <citation type="submission" date="2015-03" db="EMBL/GenBank/DDBJ databases">
        <title>Draft genome sequence of Mizugakiibacter sediminis skMP5.</title>
        <authorList>
            <person name="Watanabe T."/>
            <person name="Kojima H."/>
            <person name="Fukui M."/>
        </authorList>
    </citation>
    <scope>NUCLEOTIDE SEQUENCE</scope>
    <source>
        <strain evidence="6">SkMP5</strain>
    </source>
</reference>
<evidence type="ECO:0000313" key="6">
    <source>
        <dbReference type="EMBL" id="GAN44492.1"/>
    </source>
</evidence>
<dbReference type="Pfam" id="PF00126">
    <property type="entry name" value="HTH_1"/>
    <property type="match status" value="1"/>
</dbReference>
<keyword evidence="2" id="KW-0805">Transcription regulation</keyword>
<evidence type="ECO:0000256" key="3">
    <source>
        <dbReference type="ARBA" id="ARBA00023125"/>
    </source>
</evidence>
<feature type="domain" description="HTH lysR-type" evidence="5">
    <location>
        <begin position="1"/>
        <end position="59"/>
    </location>
</feature>
<dbReference type="Pfam" id="PF03466">
    <property type="entry name" value="LysR_substrate"/>
    <property type="match status" value="1"/>
</dbReference>
<dbReference type="OrthoDB" id="9810065at2"/>
<accession>A0A0K8QMZ5</accession>
<evidence type="ECO:0000256" key="2">
    <source>
        <dbReference type="ARBA" id="ARBA00023015"/>
    </source>
</evidence>
<dbReference type="Proteomes" id="UP000253740">
    <property type="component" value="Unassembled WGS sequence"/>
</dbReference>
<dbReference type="GO" id="GO:0006351">
    <property type="term" value="P:DNA-templated transcription"/>
    <property type="evidence" value="ECO:0007669"/>
    <property type="project" value="TreeGrafter"/>
</dbReference>
<dbReference type="AlphaFoldDB" id="A0A0K8QMZ5"/>
<dbReference type="InterPro" id="IPR036388">
    <property type="entry name" value="WH-like_DNA-bd_sf"/>
</dbReference>
<reference evidence="7" key="2">
    <citation type="submission" date="2015-08" db="EMBL/GenBank/DDBJ databases">
        <title>Complete DNA Sequence of Pseudomonas syringae pv. actinidiae, the Causal Agent of Kiwifruit Canker Disease.</title>
        <authorList>
            <person name="Rikkerink E.H.A."/>
            <person name="Fineran P.C."/>
        </authorList>
    </citation>
    <scope>NUCLEOTIDE SEQUENCE</scope>
    <source>
        <strain evidence="7">SkMP5</strain>
    </source>
</reference>
<dbReference type="RefSeq" id="WP_062535902.1">
    <property type="nucleotide sequence ID" value="NZ_DF970177.1"/>
</dbReference>
<dbReference type="InterPro" id="IPR036390">
    <property type="entry name" value="WH_DNA-bd_sf"/>
</dbReference>
<dbReference type="InterPro" id="IPR005119">
    <property type="entry name" value="LysR_subst-bd"/>
</dbReference>
<evidence type="ECO:0000256" key="4">
    <source>
        <dbReference type="ARBA" id="ARBA00023163"/>
    </source>
</evidence>
<sequence length="301" mass="33668">MDRFDTMRVFVRVVERGSFSRAAEDLRLPASTVTDAVKRLEARLKVRLLERTTRLVRVTLDGEAYYQRCLSILADVEEADSAFTDAKPKGLLRVGVQGTQARRVIVPRLRQFFDAYPDLELFLSESDRFVDLVREGIDCVLRAGEPKESDLSARRVALLREVTVASPDYLSRHGMPTRWDALQGHRMIGFRSSATGGILPLEFMVDGQRRTVTLPMTLSVDGADTYRAAALHGHGLIQVPYYAVQRDLAEGALCEVLADTPPSPTPVHILYPRNRQLSLRVRVFIDWVVKAYDAAAEAAGP</sequence>